<evidence type="ECO:0000313" key="2">
    <source>
        <dbReference type="EMBL" id="CEM33081.1"/>
    </source>
</evidence>
<name>A0A0G4GRB5_VITBC</name>
<feature type="transmembrane region" description="Helical" evidence="1">
    <location>
        <begin position="119"/>
        <end position="138"/>
    </location>
</feature>
<evidence type="ECO:0000256" key="1">
    <source>
        <dbReference type="SAM" id="Phobius"/>
    </source>
</evidence>
<dbReference type="PhylomeDB" id="A0A0G4GRB5"/>
<gene>
    <name evidence="2" type="ORF">Vbra_18462</name>
</gene>
<dbReference type="InParanoid" id="A0A0G4GRB5"/>
<sequence>MLKLQCLAFIAAVICFVAHYALNGVQIQKETQLRFEEKDFTIADFVWSAFSYTVYALAEFFLLLVLNQVPGLNPTAKGRRRVTIVVLAGYTFGVASIAFDFAYRWQGILLEDAVGNTVWTLRSVIIWVPIIMFISCYWSPPGHVCAAFFFLAIATFLLFLFSLVLLPLGVGYMDAGMSFLVVRVAIFAFAEGGLFLMRISCLRLTHVKTEFRHILYIPAIIGVSIITRLLQGTVTEVWVGALAETLSVMLEIRFHVYCYSVDCHHIRRFNKWCYEPVRRLLKRYCHTDVGPLEMVALIEGSTAFYHTVPIAHIMAEAFAVCVAPMVLLFYGISDDAGNFSPKVILTQAAIQVMGELVSDVFWAMFPETATDRLKLGYWASLAWSGVSRLMQRRSGERTVPSCDAVVVVRGSAQGRAEKAHIAPLPEERSGIFVSDVVSAWNSQCPHYFWYWLSMALILVLYQVYVFSLYLSQCVESIDEASGFIVRRRCGEYSKEFYEWSQEFRLDDKRS</sequence>
<feature type="transmembrane region" description="Helical" evidence="1">
    <location>
        <begin position="47"/>
        <end position="69"/>
    </location>
</feature>
<feature type="transmembrane region" description="Helical" evidence="1">
    <location>
        <begin position="180"/>
        <end position="201"/>
    </location>
</feature>
<feature type="transmembrane region" description="Helical" evidence="1">
    <location>
        <begin position="310"/>
        <end position="332"/>
    </location>
</feature>
<dbReference type="EMBL" id="CDMY01000770">
    <property type="protein sequence ID" value="CEM33081.1"/>
    <property type="molecule type" value="Genomic_DNA"/>
</dbReference>
<dbReference type="Proteomes" id="UP000041254">
    <property type="component" value="Unassembled WGS sequence"/>
</dbReference>
<feature type="transmembrane region" description="Helical" evidence="1">
    <location>
        <begin position="448"/>
        <end position="470"/>
    </location>
</feature>
<keyword evidence="1" id="KW-0472">Membrane</keyword>
<keyword evidence="1" id="KW-0812">Transmembrane</keyword>
<dbReference type="VEuPathDB" id="CryptoDB:Vbra_18462"/>
<dbReference type="AlphaFoldDB" id="A0A0G4GRB5"/>
<evidence type="ECO:0000313" key="3">
    <source>
        <dbReference type="Proteomes" id="UP000041254"/>
    </source>
</evidence>
<keyword evidence="3" id="KW-1185">Reference proteome</keyword>
<feature type="transmembrane region" description="Helical" evidence="1">
    <location>
        <begin position="145"/>
        <end position="168"/>
    </location>
</feature>
<feature type="transmembrane region" description="Helical" evidence="1">
    <location>
        <begin position="81"/>
        <end position="99"/>
    </location>
</feature>
<proteinExistence type="predicted"/>
<organism evidence="2 3">
    <name type="scientific">Vitrella brassicaformis (strain CCMP3155)</name>
    <dbReference type="NCBI Taxonomy" id="1169540"/>
    <lineage>
        <taxon>Eukaryota</taxon>
        <taxon>Sar</taxon>
        <taxon>Alveolata</taxon>
        <taxon>Colpodellida</taxon>
        <taxon>Vitrellaceae</taxon>
        <taxon>Vitrella</taxon>
    </lineage>
</organism>
<reference evidence="2 3" key="1">
    <citation type="submission" date="2014-11" db="EMBL/GenBank/DDBJ databases">
        <authorList>
            <person name="Zhu J."/>
            <person name="Qi W."/>
            <person name="Song R."/>
        </authorList>
    </citation>
    <scope>NUCLEOTIDE SEQUENCE [LARGE SCALE GENOMIC DNA]</scope>
</reference>
<accession>A0A0G4GRB5</accession>
<protein>
    <submittedName>
        <fullName evidence="2">Uncharacterized protein</fullName>
    </submittedName>
</protein>
<keyword evidence="1" id="KW-1133">Transmembrane helix</keyword>
<feature type="transmembrane region" description="Helical" evidence="1">
    <location>
        <begin position="213"/>
        <end position="230"/>
    </location>
</feature>